<accession>A0ABS7K8M2</accession>
<dbReference type="RefSeq" id="WP_221874835.1">
    <property type="nucleotide sequence ID" value="NZ_JACWFH010000025.1"/>
</dbReference>
<gene>
    <name evidence="5" type="ORF">H0185_17765</name>
</gene>
<evidence type="ECO:0000256" key="2">
    <source>
        <dbReference type="ARBA" id="ARBA00022723"/>
    </source>
</evidence>
<sequence>MNIKAIFFDLDDTLHDHHAPFARAIIPLITSSESQLNTVDMYKTFRYYSDVLWKEYDGGEIPLDQLRIERIVRTLKDYEVEVSNEKAIRFQQSYENELNTLTLFPEVPMLIKELKKVGVEVGLITNGPIQHQRMKIQQLGLDEYFLENHIFISDQVGKAKPDPYIFEVAAREIKLPSENLLYVGDSWENDVVGPMKAGWNAVWFNHRGKHPLTDHKPIAEINTLSTLLALVKYDN</sequence>
<name>A0ABS7K8M2_9BACI</name>
<comment type="caution">
    <text evidence="5">The sequence shown here is derived from an EMBL/GenBank/DDBJ whole genome shotgun (WGS) entry which is preliminary data.</text>
</comment>
<evidence type="ECO:0000256" key="1">
    <source>
        <dbReference type="ARBA" id="ARBA00001946"/>
    </source>
</evidence>
<evidence type="ECO:0000313" key="5">
    <source>
        <dbReference type="EMBL" id="MBY0098614.1"/>
    </source>
</evidence>
<dbReference type="InterPro" id="IPR006439">
    <property type="entry name" value="HAD-SF_hydro_IA"/>
</dbReference>
<dbReference type="PRINTS" id="PR00413">
    <property type="entry name" value="HADHALOGNASE"/>
</dbReference>
<protein>
    <submittedName>
        <fullName evidence="5">HAD family hydrolase</fullName>
    </submittedName>
</protein>
<dbReference type="NCBIfam" id="TIGR01549">
    <property type="entry name" value="HAD-SF-IA-v1"/>
    <property type="match status" value="1"/>
</dbReference>
<dbReference type="GO" id="GO:0016787">
    <property type="term" value="F:hydrolase activity"/>
    <property type="evidence" value="ECO:0007669"/>
    <property type="project" value="UniProtKB-KW"/>
</dbReference>
<dbReference type="PANTHER" id="PTHR46470:SF2">
    <property type="entry name" value="GLYCERALDEHYDE 3-PHOSPHATE PHOSPHATASE"/>
    <property type="match status" value="1"/>
</dbReference>
<keyword evidence="6" id="KW-1185">Reference proteome</keyword>
<dbReference type="Proteomes" id="UP000769780">
    <property type="component" value="Unassembled WGS sequence"/>
</dbReference>
<reference evidence="5 6" key="1">
    <citation type="submission" date="2020-07" db="EMBL/GenBank/DDBJ databases">
        <title>Fungal Genomes of the International Space Station.</title>
        <authorList>
            <person name="Seuylemezian A."/>
            <person name="Singh N.K."/>
            <person name="Wood J."/>
            <person name="Venkateswaran K."/>
        </authorList>
    </citation>
    <scope>NUCLEOTIDE SEQUENCE [LARGE SCALE GENOMIC DNA]</scope>
    <source>
        <strain evidence="5 6">PL-B2</strain>
    </source>
</reference>
<dbReference type="InterPro" id="IPR051400">
    <property type="entry name" value="HAD-like_hydrolase"/>
</dbReference>
<evidence type="ECO:0000256" key="4">
    <source>
        <dbReference type="ARBA" id="ARBA00022842"/>
    </source>
</evidence>
<dbReference type="InterPro" id="IPR023214">
    <property type="entry name" value="HAD_sf"/>
</dbReference>
<dbReference type="Gene3D" id="1.20.120.710">
    <property type="entry name" value="Haloacid dehalogenase hydrolase-like domain"/>
    <property type="match status" value="1"/>
</dbReference>
<dbReference type="Pfam" id="PF00702">
    <property type="entry name" value="Hydrolase"/>
    <property type="match status" value="1"/>
</dbReference>
<dbReference type="Gene3D" id="3.40.50.1000">
    <property type="entry name" value="HAD superfamily/HAD-like"/>
    <property type="match status" value="1"/>
</dbReference>
<keyword evidence="2" id="KW-0479">Metal-binding</keyword>
<keyword evidence="3 5" id="KW-0378">Hydrolase</keyword>
<proteinExistence type="predicted"/>
<dbReference type="EMBL" id="JACWFH010000025">
    <property type="protein sequence ID" value="MBY0098614.1"/>
    <property type="molecule type" value="Genomic_DNA"/>
</dbReference>
<dbReference type="SFLD" id="SFLDG01129">
    <property type="entry name" value="C1.5:_HAD__Beta-PGM__Phosphata"/>
    <property type="match status" value="1"/>
</dbReference>
<dbReference type="InterPro" id="IPR036412">
    <property type="entry name" value="HAD-like_sf"/>
</dbReference>
<keyword evidence="4" id="KW-0460">Magnesium</keyword>
<dbReference type="SFLD" id="SFLDS00003">
    <property type="entry name" value="Haloacid_Dehalogenase"/>
    <property type="match status" value="1"/>
</dbReference>
<organism evidence="5 6">
    <name type="scientific">Mesobacillus maritimus</name>
    <dbReference type="NCBI Taxonomy" id="1643336"/>
    <lineage>
        <taxon>Bacteria</taxon>
        <taxon>Bacillati</taxon>
        <taxon>Bacillota</taxon>
        <taxon>Bacilli</taxon>
        <taxon>Bacillales</taxon>
        <taxon>Bacillaceae</taxon>
        <taxon>Mesobacillus</taxon>
    </lineage>
</organism>
<comment type="cofactor">
    <cofactor evidence="1">
        <name>Mg(2+)</name>
        <dbReference type="ChEBI" id="CHEBI:18420"/>
    </cofactor>
</comment>
<dbReference type="SUPFAM" id="SSF56784">
    <property type="entry name" value="HAD-like"/>
    <property type="match status" value="1"/>
</dbReference>
<evidence type="ECO:0000313" key="6">
    <source>
        <dbReference type="Proteomes" id="UP000769780"/>
    </source>
</evidence>
<dbReference type="PANTHER" id="PTHR46470">
    <property type="entry name" value="N-ACYLNEURAMINATE-9-PHOSPHATASE"/>
    <property type="match status" value="1"/>
</dbReference>
<evidence type="ECO:0000256" key="3">
    <source>
        <dbReference type="ARBA" id="ARBA00022801"/>
    </source>
</evidence>